<evidence type="ECO:0000256" key="7">
    <source>
        <dbReference type="ARBA" id="ARBA00023228"/>
    </source>
</evidence>
<dbReference type="Proteomes" id="UP001501920">
    <property type="component" value="Chromosome 12"/>
</dbReference>
<evidence type="ECO:0000256" key="4">
    <source>
        <dbReference type="ARBA" id="ARBA00022553"/>
    </source>
</evidence>
<sequence length="1783" mass="198882">MNKQPSKESLKERLKGVFGLGQPRLPSKQTESKPSEFIITYDILKELAPECGLSNRIRVINHVCDLAKSKKFEEHAVEALWKAVEDMMQPEQPPEARHAVLLLLRAIIQGQCSWCCGERLGPLRAYFFKIIWDYQPCNEDLPERLGVFKALTENGKDVTYLEDEIARFVVVWMDTGLTADFLQVLVNLVKFNSCYLDQNELNPVCLLTLPSLVVWVLQVALQVLDAVVCYNCLPSDSLAIFIVTLCRTVNVKEFCESCWKLMRKVLGTHLGHSAIYTMCRIMEERAYMEDAALLRGAVFFVGMALWGAHRLPALKNTPTLVLPSFYKAMNCANEVVSYEIVLSITRLIKKYGKDLQVVTWDILLAIIERLLQQIQTIGSPELKAIVFELLSTVEELYEQNDFHGSSERFFSLVEKCADKRPDASVLTLISYRAQSIQPAKDGWIQSLHRLMEKFFRNETRSVIRIKVLHILSFVLSTNRQLYEEELIEVVVIPQLGQIAEDRDLSVRKQATQLLVDLAEGCNTHHFNSLLDIIEKRDQSAESPMEDVKTAILGLLEILQSKLYSLPASHASRVYELLISHLQLHYKNKYCSALASSVRLQVFDFLLLMRADSLHRLGVPNKDGVLRFSPYCYCDVGGTEKREAEKKPTGTVSPPAGSPAPAAPSTSIRTTYLPYSLAFGVLLQCLKTETDWKVLKLVLDKMPWTLQYKVLLLTSPCSVDQLCSTLCSMVTDRLISDRLKRTPDGFSRTDVQLAVVPVLTALTSYHSYLEQSRQRELVQCLETGLIYRCAKQCVVALTMCTIEMPDIMIKLLPALIVKLTHISATVAMATPMLEFLSTLVRLPHLYANFVAEQYVSVFAISLPYTNPSKFNQYIVSLAHHVIAMWFIRCRLPFRKDFVQYITKGLRSNALLPFDDTHEQSSFRARSTSLNERPKRMHTSTTTCSLGSADESAVVQADDALKTVHLELTETCLDMMARYVFSNFSALPKRSPIAEFLLAGGPSMTWLVGNKLVTITTSGGSRTQTLLGLDMAERPGGGEMTRSDPTLHRQTKEAPAKLESQSTQQLNRATRIRVRSMSGGHALRAGPAQSLSPLVSPSDGEFGGPLPPPGPPLEGLNCTRATEELPQTTSAALPVKDKTGLAEFVPMLTQGWAEIFIRRPSGTTSWLMCLENPPSPFSSELGNMPLQELSSVLMAMEGVKEPQSDPPSAPSDAPQSHSKPSLIQRSNTDSVVVLEEGGRGKGPDSPSDSVEIQGFEGIPSEPIFMNTEKTPSSMLSRSSSTSSQDDEKSTLEEVSEGGIPIDQPPLTFSSTAADSDLPFSHSQTLNKSSSSPELQMLPEAFAKAVGSGAGFGDAPRSRTPVEGKILPTQASTEREGPGEMKLEFPSVQSGPLSPSGHRPRGHTISVSAPSSRRERKSDRDSYHNRGGPTNVEKSSGLSPSFVFLQLYHSPFFGNEANKPLLLPKSEVTVKVLDQMPPYDTHKIGVVFVGPGQANNEVAILSNEYGSNRYARFLTGLGKLIHLKDCDPDQIFLGGLDHGRYADDGEFTYCWHDDIMQAIFHIATLMPNRESDKSCCNKKRHIGNDFVVVVYNDSGEEYKLGTIKGQFNFVEVLIKPLDYESNLVTLQCRRDLEGLVDTTVAKIVSDQNLPLLVRQMALHANVSSSCFHFSLSFSLTQTDFLHWRCHYQSFRAPSVQQTMCSETVEPYQPLAEQQFDVGHRTGSRTCTVGSKHLGSLLKRLAFFANYKQFFSNYKLFHQQNSLNEQNIYMNFCLSVFCFINCHSNWH</sequence>
<dbReference type="GO" id="GO:0005096">
    <property type="term" value="F:GTPase activator activity"/>
    <property type="evidence" value="ECO:0007669"/>
    <property type="project" value="UniProtKB-KW"/>
</dbReference>
<proteinExistence type="predicted"/>
<reference evidence="14 15" key="1">
    <citation type="submission" date="2020-10" db="EMBL/GenBank/DDBJ databases">
        <title>Pygocentrus nattereri (red-bellied piranha) genome, fPygNat1, primary haplotype.</title>
        <authorList>
            <person name="Myers G."/>
            <person name="Meyer A."/>
            <person name="Karagic N."/>
            <person name="Pippel M."/>
            <person name="Winkler S."/>
            <person name="Tracey A."/>
            <person name="Wood J."/>
            <person name="Formenti G."/>
            <person name="Howe K."/>
            <person name="Fedrigo O."/>
            <person name="Jarvis E.D."/>
        </authorList>
    </citation>
    <scope>NUCLEOTIDE SEQUENCE [LARGE SCALE GENOMIC DNA]</scope>
</reference>
<feature type="repeat" description="HEAT" evidence="11">
    <location>
        <begin position="491"/>
        <end position="529"/>
    </location>
</feature>
<feature type="region of interest" description="Disordered" evidence="12">
    <location>
        <begin position="1196"/>
        <end position="1432"/>
    </location>
</feature>
<keyword evidence="4" id="KW-0597">Phosphoprotein</keyword>
<dbReference type="PROSITE" id="PS50085">
    <property type="entry name" value="RAPGAP"/>
    <property type="match status" value="1"/>
</dbReference>
<dbReference type="InterPro" id="IPR011989">
    <property type="entry name" value="ARM-like"/>
</dbReference>
<feature type="domain" description="Rap-GAP" evidence="13">
    <location>
        <begin position="1467"/>
        <end position="1695"/>
    </location>
</feature>
<name>A0AAR2JNQ1_PYGNA</name>
<gene>
    <name evidence="14" type="primary">TSC2</name>
</gene>
<dbReference type="Gene3D" id="3.40.50.11210">
    <property type="entry name" value="Rap/Ran-GAP"/>
    <property type="match status" value="1"/>
</dbReference>
<evidence type="ECO:0000256" key="5">
    <source>
        <dbReference type="ARBA" id="ARBA00022843"/>
    </source>
</evidence>
<dbReference type="GO" id="GO:0051726">
    <property type="term" value="P:regulation of cell cycle"/>
    <property type="evidence" value="ECO:0007669"/>
    <property type="project" value="TreeGrafter"/>
</dbReference>
<evidence type="ECO:0000256" key="6">
    <source>
        <dbReference type="ARBA" id="ARBA00023136"/>
    </source>
</evidence>
<dbReference type="GeneTree" id="ENSGT00950000183139"/>
<dbReference type="Gene3D" id="1.25.10.10">
    <property type="entry name" value="Leucine-rich Repeat Variant"/>
    <property type="match status" value="1"/>
</dbReference>
<feature type="compositionally biased region" description="Polar residues" evidence="12">
    <location>
        <begin position="1215"/>
        <end position="1228"/>
    </location>
</feature>
<feature type="compositionally biased region" description="Low complexity" evidence="12">
    <location>
        <begin position="1270"/>
        <end position="1281"/>
    </location>
</feature>
<dbReference type="InterPro" id="IPR021133">
    <property type="entry name" value="HEAT_type_2"/>
</dbReference>
<dbReference type="GO" id="GO:0032007">
    <property type="term" value="P:negative regulation of TOR signaling"/>
    <property type="evidence" value="ECO:0007669"/>
    <property type="project" value="InterPro"/>
</dbReference>
<reference evidence="14" key="2">
    <citation type="submission" date="2025-08" db="UniProtKB">
        <authorList>
            <consortium name="Ensembl"/>
        </authorList>
    </citation>
    <scope>IDENTIFICATION</scope>
</reference>
<evidence type="ECO:0000256" key="8">
    <source>
        <dbReference type="ARBA" id="ARBA00023765"/>
    </source>
</evidence>
<dbReference type="InterPro" id="IPR027107">
    <property type="entry name" value="Tuberin/Ral-act_asu"/>
</dbReference>
<evidence type="ECO:0000313" key="15">
    <source>
        <dbReference type="Proteomes" id="UP001501920"/>
    </source>
</evidence>
<dbReference type="GO" id="GO:0051056">
    <property type="term" value="P:regulation of small GTPase mediated signal transduction"/>
    <property type="evidence" value="ECO:0007669"/>
    <property type="project" value="InterPro"/>
</dbReference>
<dbReference type="PRINTS" id="PR01431">
    <property type="entry name" value="TUBERIN"/>
</dbReference>
<feature type="compositionally biased region" description="Basic and acidic residues" evidence="12">
    <location>
        <begin position="1370"/>
        <end position="1380"/>
    </location>
</feature>
<keyword evidence="5" id="KW-0832">Ubl conjugation</keyword>
<feature type="region of interest" description="Disordered" evidence="12">
    <location>
        <begin position="642"/>
        <end position="662"/>
    </location>
</feature>
<dbReference type="GO" id="GO:0016241">
    <property type="term" value="P:regulation of macroautophagy"/>
    <property type="evidence" value="ECO:0007669"/>
    <property type="project" value="UniProtKB-ARBA"/>
</dbReference>
<dbReference type="GO" id="GO:0051898">
    <property type="term" value="P:negative regulation of phosphatidylinositol 3-kinase/protein kinase B signal transduction"/>
    <property type="evidence" value="ECO:0007669"/>
    <property type="project" value="TreeGrafter"/>
</dbReference>
<dbReference type="GO" id="GO:0045202">
    <property type="term" value="C:synapse"/>
    <property type="evidence" value="ECO:0007669"/>
    <property type="project" value="UniProtKB-ARBA"/>
</dbReference>
<dbReference type="Pfam" id="PF02145">
    <property type="entry name" value="Rap_GAP"/>
    <property type="match status" value="1"/>
</dbReference>
<accession>A0AAR2JNQ1</accession>
<dbReference type="GO" id="GO:0030178">
    <property type="term" value="P:negative regulation of Wnt signaling pathway"/>
    <property type="evidence" value="ECO:0007669"/>
    <property type="project" value="TreeGrafter"/>
</dbReference>
<evidence type="ECO:0000256" key="11">
    <source>
        <dbReference type="PROSITE-ProRule" id="PRU00103"/>
    </source>
</evidence>
<feature type="region of interest" description="Disordered" evidence="12">
    <location>
        <begin position="1029"/>
        <end position="1111"/>
    </location>
</feature>
<evidence type="ECO:0000256" key="2">
    <source>
        <dbReference type="ARBA" id="ARBA00022468"/>
    </source>
</evidence>
<keyword evidence="15" id="KW-1185">Reference proteome</keyword>
<dbReference type="InterPro" id="IPR035974">
    <property type="entry name" value="Rap/Ran-GAP_sf"/>
</dbReference>
<comment type="subcellular location">
    <subcellularLocation>
        <location evidence="1">Cytoplasm</location>
        <location evidence="1">Cytosol</location>
    </subcellularLocation>
    <subcellularLocation>
        <location evidence="8">Lysosome membrane</location>
        <topology evidence="8">Peripheral membrane protein</topology>
    </subcellularLocation>
</comment>
<keyword evidence="6" id="KW-0472">Membrane</keyword>
<dbReference type="InterPro" id="IPR003913">
    <property type="entry name" value="Tuberin"/>
</dbReference>
<keyword evidence="2" id="KW-0343">GTPase activation</keyword>
<dbReference type="Ensembl" id="ENSPNAT00000079494.1">
    <property type="protein sequence ID" value="ENSPNAP00000053658.1"/>
    <property type="gene ID" value="ENSPNAG00000028438.2"/>
</dbReference>
<feature type="compositionally biased region" description="Basic and acidic residues" evidence="12">
    <location>
        <begin position="1039"/>
        <end position="1054"/>
    </location>
</feature>
<organism evidence="14 15">
    <name type="scientific">Pygocentrus nattereri</name>
    <name type="common">Red-bellied piranha</name>
    <dbReference type="NCBI Taxonomy" id="42514"/>
    <lineage>
        <taxon>Eukaryota</taxon>
        <taxon>Metazoa</taxon>
        <taxon>Chordata</taxon>
        <taxon>Craniata</taxon>
        <taxon>Vertebrata</taxon>
        <taxon>Euteleostomi</taxon>
        <taxon>Actinopterygii</taxon>
        <taxon>Neopterygii</taxon>
        <taxon>Teleostei</taxon>
        <taxon>Ostariophysi</taxon>
        <taxon>Characiformes</taxon>
        <taxon>Characoidei</taxon>
        <taxon>Pygocentrus</taxon>
    </lineage>
</organism>
<evidence type="ECO:0000256" key="3">
    <source>
        <dbReference type="ARBA" id="ARBA00022490"/>
    </source>
</evidence>
<feature type="compositionally biased region" description="Polar residues" evidence="12">
    <location>
        <begin position="1318"/>
        <end position="1331"/>
    </location>
</feature>
<evidence type="ECO:0000256" key="10">
    <source>
        <dbReference type="ARBA" id="ARBA00070662"/>
    </source>
</evidence>
<dbReference type="GO" id="GO:0005765">
    <property type="term" value="C:lysosomal membrane"/>
    <property type="evidence" value="ECO:0007669"/>
    <property type="project" value="UniProtKB-SubCell"/>
</dbReference>
<keyword evidence="3" id="KW-0963">Cytoplasm</keyword>
<dbReference type="PANTHER" id="PTHR10063">
    <property type="entry name" value="TUBERIN"/>
    <property type="match status" value="1"/>
</dbReference>
<dbReference type="PANTHER" id="PTHR10063:SF0">
    <property type="entry name" value="TUBERIN"/>
    <property type="match status" value="1"/>
</dbReference>
<dbReference type="InterPro" id="IPR000331">
    <property type="entry name" value="Rap/Ran_GAP_dom"/>
</dbReference>
<dbReference type="Pfam" id="PF03542">
    <property type="entry name" value="Tuberin"/>
    <property type="match status" value="1"/>
</dbReference>
<feature type="compositionally biased region" description="Basic and acidic residues" evidence="12">
    <location>
        <begin position="1409"/>
        <end position="1421"/>
    </location>
</feature>
<protein>
    <recommendedName>
        <fullName evidence="10">Tuberin</fullName>
    </recommendedName>
</protein>
<dbReference type="FunFam" id="3.40.50.11210:FF:000004">
    <property type="entry name" value="Tuberin isoform X3"/>
    <property type="match status" value="1"/>
</dbReference>
<keyword evidence="7" id="KW-0458">Lysosome</keyword>
<evidence type="ECO:0000256" key="1">
    <source>
        <dbReference type="ARBA" id="ARBA00004514"/>
    </source>
</evidence>
<dbReference type="GO" id="GO:0046627">
    <property type="term" value="P:negative regulation of insulin receptor signaling pathway"/>
    <property type="evidence" value="ECO:0007669"/>
    <property type="project" value="TreeGrafter"/>
</dbReference>
<dbReference type="InterPro" id="IPR018515">
    <property type="entry name" value="Tuberin-type_domain"/>
</dbReference>
<evidence type="ECO:0000313" key="14">
    <source>
        <dbReference type="Ensembl" id="ENSPNAP00000053658.1"/>
    </source>
</evidence>
<dbReference type="SUPFAM" id="SSF48371">
    <property type="entry name" value="ARM repeat"/>
    <property type="match status" value="1"/>
</dbReference>
<evidence type="ECO:0000256" key="9">
    <source>
        <dbReference type="ARBA" id="ARBA00054764"/>
    </source>
</evidence>
<feature type="compositionally biased region" description="Polar residues" evidence="12">
    <location>
        <begin position="1057"/>
        <end position="1066"/>
    </location>
</feature>
<reference evidence="14" key="3">
    <citation type="submission" date="2025-09" db="UniProtKB">
        <authorList>
            <consortium name="Ensembl"/>
        </authorList>
    </citation>
    <scope>IDENTIFICATION</scope>
</reference>
<comment type="function">
    <text evidence="9">Catalytic component of the TSC-TBC complex, a multiprotein complex that acts as a negative regulator of the canonical mTORC1 complex, an evolutionarily conserved central nutrient sensor that stimulates anabolic reactions and macromolecule biosynthesis to promote cellular biomass generation and growth. Within the TSC-TBC complex, TSC2 acts as a GTPase-activating protein (GAP) for the small GTPase RHEB, a direct activator of the protein kinase activity of mTORC1. In absence of nutrients, the TSC-TBC complex inhibits mTORC1, thereby preventing phosphorylation of ribosomal protein S6 kinase (RPS6KB1 and RPS6KB2) and EIF4EBP1 (4E-BP1) by the mTORC1 signaling. The TSC-TBC complex is inactivated in response to nutrients, relieving inhibition of mTORC1. Involved in microtubule-mediated protein transport via its ability to regulate mTORC1 signaling. Also stimulates the intrinsic GTPase activity of the Ras-related proteins RAP1A and RAB5.</text>
</comment>
<evidence type="ECO:0000256" key="12">
    <source>
        <dbReference type="SAM" id="MobiDB-lite"/>
    </source>
</evidence>
<dbReference type="PROSITE" id="PS50077">
    <property type="entry name" value="HEAT_REPEAT"/>
    <property type="match status" value="1"/>
</dbReference>
<dbReference type="GO" id="GO:0005634">
    <property type="term" value="C:nucleus"/>
    <property type="evidence" value="ECO:0007669"/>
    <property type="project" value="InterPro"/>
</dbReference>
<evidence type="ECO:0000259" key="13">
    <source>
        <dbReference type="PROSITE" id="PS50085"/>
    </source>
</evidence>
<dbReference type="SUPFAM" id="SSF111347">
    <property type="entry name" value="Rap/Ran-GAP"/>
    <property type="match status" value="1"/>
</dbReference>
<dbReference type="GO" id="GO:0033596">
    <property type="term" value="C:TSC1-TSC2 complex"/>
    <property type="evidence" value="ECO:0007669"/>
    <property type="project" value="InterPro"/>
</dbReference>
<feature type="region of interest" description="Disordered" evidence="12">
    <location>
        <begin position="921"/>
        <end position="941"/>
    </location>
</feature>
<dbReference type="InterPro" id="IPR016024">
    <property type="entry name" value="ARM-type_fold"/>
</dbReference>
<dbReference type="Pfam" id="PF11864">
    <property type="entry name" value="DUF3384"/>
    <property type="match status" value="1"/>
</dbReference>
<dbReference type="InterPro" id="IPR024584">
    <property type="entry name" value="Tuberin_N"/>
</dbReference>